<name>A0A085GLW1_9ENTR</name>
<dbReference type="InterPro" id="IPR005325">
    <property type="entry name" value="DUF308_memb"/>
</dbReference>
<gene>
    <name evidence="2" type="ORF">GBAG_0236</name>
</gene>
<keyword evidence="3" id="KW-1185">Reference proteome</keyword>
<dbReference type="Pfam" id="PF03729">
    <property type="entry name" value="DUF308"/>
    <property type="match status" value="1"/>
</dbReference>
<evidence type="ECO:0000313" key="3">
    <source>
        <dbReference type="Proteomes" id="UP000028653"/>
    </source>
</evidence>
<evidence type="ECO:0000256" key="1">
    <source>
        <dbReference type="SAM" id="Phobius"/>
    </source>
</evidence>
<dbReference type="PANTHER" id="PTHR34989">
    <property type="entry name" value="PROTEIN HDED"/>
    <property type="match status" value="1"/>
</dbReference>
<feature type="transmembrane region" description="Helical" evidence="1">
    <location>
        <begin position="161"/>
        <end position="182"/>
    </location>
</feature>
<feature type="transmembrane region" description="Helical" evidence="1">
    <location>
        <begin position="49"/>
        <end position="71"/>
    </location>
</feature>
<feature type="transmembrane region" description="Helical" evidence="1">
    <location>
        <begin position="103"/>
        <end position="124"/>
    </location>
</feature>
<dbReference type="RefSeq" id="WP_034492606.1">
    <property type="nucleotide sequence ID" value="NZ_JMPI01000006.1"/>
</dbReference>
<dbReference type="EMBL" id="JMPI01000006">
    <property type="protein sequence ID" value="KFC84706.1"/>
    <property type="molecule type" value="Genomic_DNA"/>
</dbReference>
<dbReference type="PANTHER" id="PTHR34989:SF1">
    <property type="entry name" value="PROTEIN HDED"/>
    <property type="match status" value="1"/>
</dbReference>
<keyword evidence="1" id="KW-0812">Transmembrane</keyword>
<dbReference type="eggNOG" id="COG3247">
    <property type="taxonomic scope" value="Bacteria"/>
</dbReference>
<keyword evidence="1" id="KW-0472">Membrane</keyword>
<feature type="transmembrane region" description="Helical" evidence="1">
    <location>
        <begin position="136"/>
        <end position="155"/>
    </location>
</feature>
<comment type="caution">
    <text evidence="2">The sequence shown here is derived from an EMBL/GenBank/DDBJ whole genome shotgun (WGS) entry which is preliminary data.</text>
</comment>
<keyword evidence="1" id="KW-1133">Transmembrane helix</keyword>
<proteinExistence type="predicted"/>
<dbReference type="GO" id="GO:0005886">
    <property type="term" value="C:plasma membrane"/>
    <property type="evidence" value="ECO:0007669"/>
    <property type="project" value="TreeGrafter"/>
</dbReference>
<reference evidence="2 3" key="1">
    <citation type="submission" date="2014-05" db="EMBL/GenBank/DDBJ databases">
        <title>ATOL: Assembling a taxonomically balanced genome-scale reconstruction of the evolutionary history of the Enterobacteriaceae.</title>
        <authorList>
            <person name="Plunkett G.III."/>
            <person name="Neeno-Eckwall E.C."/>
            <person name="Glasner J.D."/>
            <person name="Perna N.T."/>
        </authorList>
    </citation>
    <scope>NUCLEOTIDE SEQUENCE [LARGE SCALE GENOMIC DNA]</scope>
    <source>
        <strain evidence="2 3">ATCC 33320</strain>
    </source>
</reference>
<dbReference type="OrthoDB" id="6591996at2"/>
<protein>
    <submittedName>
        <fullName evidence="2">HdeD family transporter</fullName>
    </submittedName>
</protein>
<dbReference type="AlphaFoldDB" id="A0A085GLW1"/>
<feature type="transmembrane region" description="Helical" evidence="1">
    <location>
        <begin position="24"/>
        <end position="43"/>
    </location>
</feature>
<dbReference type="Proteomes" id="UP000028653">
    <property type="component" value="Unassembled WGS sequence"/>
</dbReference>
<dbReference type="STRING" id="1006004.GBAG_0236"/>
<dbReference type="InterPro" id="IPR052712">
    <property type="entry name" value="Acid_resist_chaperone_HdeD"/>
</dbReference>
<evidence type="ECO:0000313" key="2">
    <source>
        <dbReference type="EMBL" id="KFC84706.1"/>
    </source>
</evidence>
<feature type="transmembrane region" description="Helical" evidence="1">
    <location>
        <begin position="80"/>
        <end position="97"/>
    </location>
</feature>
<sequence>MFIFNQYRMKVLSEVSRLHYKKHALVMAILLLICGACCLLFPFMAGMYLAYITGMMFMICGFYTLYCLLVFRTQHWKSKLISAVFAIAWLLLGYSFIANPLVGINSLSIVFCCLFIIGGVSRIVSGFTMRGRAGAIWNVLIGVFDLLIAAIWLGLNPSQSYLFTTAFIGLEMIFSAGGFISLRKKLSLAQPKKLAMKDSQ</sequence>
<accession>A0A085GLW1</accession>
<organism evidence="2 3">
    <name type="scientific">Buttiauxella agrestis ATCC 33320</name>
    <dbReference type="NCBI Taxonomy" id="1006004"/>
    <lineage>
        <taxon>Bacteria</taxon>
        <taxon>Pseudomonadati</taxon>
        <taxon>Pseudomonadota</taxon>
        <taxon>Gammaproteobacteria</taxon>
        <taxon>Enterobacterales</taxon>
        <taxon>Enterobacteriaceae</taxon>
        <taxon>Buttiauxella</taxon>
    </lineage>
</organism>